<dbReference type="EMBL" id="JARGEI010000022">
    <property type="protein sequence ID" value="KAJ8711337.1"/>
    <property type="molecule type" value="Genomic_DNA"/>
</dbReference>
<feature type="region of interest" description="Disordered" evidence="1">
    <location>
        <begin position="306"/>
        <end position="359"/>
    </location>
</feature>
<gene>
    <name evidence="3" type="ORF">PYW07_008579</name>
</gene>
<protein>
    <submittedName>
        <fullName evidence="3">Uncharacterized protein</fullName>
    </submittedName>
</protein>
<feature type="compositionally biased region" description="Polar residues" evidence="1">
    <location>
        <begin position="538"/>
        <end position="547"/>
    </location>
</feature>
<organism evidence="3 4">
    <name type="scientific">Mythimna separata</name>
    <name type="common">Oriental armyworm</name>
    <name type="synonym">Pseudaletia separata</name>
    <dbReference type="NCBI Taxonomy" id="271217"/>
    <lineage>
        <taxon>Eukaryota</taxon>
        <taxon>Metazoa</taxon>
        <taxon>Ecdysozoa</taxon>
        <taxon>Arthropoda</taxon>
        <taxon>Hexapoda</taxon>
        <taxon>Insecta</taxon>
        <taxon>Pterygota</taxon>
        <taxon>Neoptera</taxon>
        <taxon>Endopterygota</taxon>
        <taxon>Lepidoptera</taxon>
        <taxon>Glossata</taxon>
        <taxon>Ditrysia</taxon>
        <taxon>Noctuoidea</taxon>
        <taxon>Noctuidae</taxon>
        <taxon>Noctuinae</taxon>
        <taxon>Hadenini</taxon>
        <taxon>Mythimna</taxon>
    </lineage>
</organism>
<feature type="compositionally biased region" description="Basic and acidic residues" evidence="1">
    <location>
        <begin position="482"/>
        <end position="491"/>
    </location>
</feature>
<feature type="compositionally biased region" description="Basic and acidic residues" evidence="1">
    <location>
        <begin position="329"/>
        <end position="350"/>
    </location>
</feature>
<keyword evidence="2" id="KW-0732">Signal</keyword>
<feature type="compositionally biased region" description="Polar residues" evidence="1">
    <location>
        <begin position="493"/>
        <end position="502"/>
    </location>
</feature>
<feature type="region of interest" description="Disordered" evidence="1">
    <location>
        <begin position="222"/>
        <end position="261"/>
    </location>
</feature>
<evidence type="ECO:0000313" key="4">
    <source>
        <dbReference type="Proteomes" id="UP001231518"/>
    </source>
</evidence>
<feature type="chain" id="PRO_5042038352" evidence="2">
    <location>
        <begin position="21"/>
        <end position="555"/>
    </location>
</feature>
<feature type="region of interest" description="Disordered" evidence="1">
    <location>
        <begin position="482"/>
        <end position="555"/>
    </location>
</feature>
<feature type="signal peptide" evidence="2">
    <location>
        <begin position="1"/>
        <end position="20"/>
    </location>
</feature>
<feature type="region of interest" description="Disordered" evidence="1">
    <location>
        <begin position="391"/>
        <end position="434"/>
    </location>
</feature>
<evidence type="ECO:0000256" key="2">
    <source>
        <dbReference type="SAM" id="SignalP"/>
    </source>
</evidence>
<dbReference type="AlphaFoldDB" id="A0AAD7YDS9"/>
<feature type="compositionally biased region" description="Basic and acidic residues" evidence="1">
    <location>
        <begin position="222"/>
        <end position="238"/>
    </location>
</feature>
<accession>A0AAD7YDS9</accession>
<sequence>MYSRVKLTSILIVLACVVSAKKKLKFKHGPTGMSFDDSTNCTEFSKFGRFNPYSVLHEKWFVFYYWAASRPLTTYVFTAPSANHTRRLRKLLDGNCILPVMWHVRQVLMEDNDGYISLLVERSDRGEYWLYPVARVKPGQKITPRDIRLKQTGDNRILGLMDCAEESLLVMSRINDVPRQGDLHAEASRLGYRGRRGRSYLYQGHEWGPVGEADENMFWDRRERKDSKVTPKENKSPEENSEEVEYLPMNEPEEKKKKAKKPKAILPPVVEDQEKCVKVVPELWNDPKPSPNPDNLQLTKEELNNDTNNTLTIDGPNDLLNKQENNLDMESKKAPENDKLDNHQELKLKPEMPQNEPQDLGQTEILIGDSSPIENQDPDKQDCVVCYTSKLSYPPPPPLPTMPSYIPDKTDSITNLNNNEEETTTETPIAEMPHDEVARIESSHAEKASEEISRSKVLNTEFPTAVVHGTEVPISDERHEKTLHPAEEPHVEVTSTKASNSEITRDEISRPEVTPAKLLARPTKSNEKSRPRPAATEQDLTNSSQIIILTPKTLD</sequence>
<dbReference type="Proteomes" id="UP001231518">
    <property type="component" value="Chromosome 21"/>
</dbReference>
<comment type="caution">
    <text evidence="3">The sequence shown here is derived from an EMBL/GenBank/DDBJ whole genome shotgun (WGS) entry which is preliminary data.</text>
</comment>
<proteinExistence type="predicted"/>
<evidence type="ECO:0000256" key="1">
    <source>
        <dbReference type="SAM" id="MobiDB-lite"/>
    </source>
</evidence>
<keyword evidence="4" id="KW-1185">Reference proteome</keyword>
<name>A0AAD7YDS9_MYTSE</name>
<reference evidence="3" key="1">
    <citation type="submission" date="2023-03" db="EMBL/GenBank/DDBJ databases">
        <title>Chromosome-level genomes of two armyworms, Mythimna separata and Mythimna loreyi, provide insights into the biosynthesis and reception of sex pheromones.</title>
        <authorList>
            <person name="Zhao H."/>
        </authorList>
    </citation>
    <scope>NUCLEOTIDE SEQUENCE</scope>
    <source>
        <strain evidence="3">BeijingLab</strain>
        <tissue evidence="3">Pupa</tissue>
    </source>
</reference>
<evidence type="ECO:0000313" key="3">
    <source>
        <dbReference type="EMBL" id="KAJ8711337.1"/>
    </source>
</evidence>